<protein>
    <submittedName>
        <fullName evidence="3">Uncharacterized protein</fullName>
    </submittedName>
</protein>
<evidence type="ECO:0000256" key="1">
    <source>
        <dbReference type="SAM" id="Coils"/>
    </source>
</evidence>
<evidence type="ECO:0000313" key="3">
    <source>
        <dbReference type="EMBL" id="EIJ88318.1"/>
    </source>
</evidence>
<dbReference type="InParanoid" id="I3EGH1"/>
<dbReference type="AlphaFoldDB" id="I3EGH1"/>
<feature type="compositionally biased region" description="Basic and acidic residues" evidence="2">
    <location>
        <begin position="290"/>
        <end position="303"/>
    </location>
</feature>
<dbReference type="OMA" id="EYINIVA"/>
<organism evidence="3 4">
    <name type="scientific">Nematocida parisii (strain ERTm3)</name>
    <name type="common">Nematode killer fungus</name>
    <dbReference type="NCBI Taxonomy" id="935791"/>
    <lineage>
        <taxon>Eukaryota</taxon>
        <taxon>Fungi</taxon>
        <taxon>Fungi incertae sedis</taxon>
        <taxon>Microsporidia</taxon>
        <taxon>Nematocida</taxon>
    </lineage>
</organism>
<gene>
    <name evidence="3" type="ORF">NEQG_01762</name>
</gene>
<feature type="coiled-coil region" evidence="1">
    <location>
        <begin position="477"/>
        <end position="504"/>
    </location>
</feature>
<name>I3EGH1_NEMP3</name>
<dbReference type="OrthoDB" id="10393243at2759"/>
<sequence>MKKQQIEYEFNIKNQNFNLILNKEEIQAKYSKYKNKKSSMDTYDKEQKEFSINNIFYDHVFVESCTGSVEEKEFFLAFARNIIYSIIYLEIDITKKEDSKEMELNTLKEFLKEELPFDFLDELDYFDGNLLEDKLIESEVVVNKIDFDLLVNHVKAYFNAWLNRLSFLYEEKTHPNVNRHKYMQMVVKHFKMKRQIEIIYSNKKIMSQLYELKKKYYKIRKFKVAMPELNYLYSIRPGSDTYIIEEGFDYLINNKSAEFNLSDINKIIKGIIEEKNEEDKNRKKRKNTKKKDIIEEKPKEDRKRGKSIKGNEINYYLEKAISAIDKIIPIEIFETLLSIAFYEEDIKKEMRVFYLLIDPFHINKDRAYLNGTAASNYFNIPPQSRCENQEATDNANIIHEVKLMLNIELLDIMEDSVLFYNTLLRQEDTNRSELEYIHSEIRKRKLEKITLIHQLHDIEKAKNSDVLAETNTSAFELEELSKKIKDIKNEIKKVSNKIAAENSLLLATKSQIIYKNEWYDIIEPKDKHLFLIIQPFLKNAVDKYIDALGISARMIFTEDNSIKYDPFEQFGESYYLDYNSPRKDCVKKENSAQAIKRTPKKTLKKKSKANKKIIFYKV</sequence>
<accession>I3EGH1</accession>
<evidence type="ECO:0000256" key="2">
    <source>
        <dbReference type="SAM" id="MobiDB-lite"/>
    </source>
</evidence>
<dbReference type="EMBL" id="GL870879">
    <property type="protein sequence ID" value="EIJ88318.1"/>
    <property type="molecule type" value="Genomic_DNA"/>
</dbReference>
<dbReference type="HOGENOM" id="CLU_420967_0_0_1"/>
<evidence type="ECO:0000313" key="4">
    <source>
        <dbReference type="Proteomes" id="UP000002872"/>
    </source>
</evidence>
<proteinExistence type="predicted"/>
<feature type="region of interest" description="Disordered" evidence="2">
    <location>
        <begin position="278"/>
        <end position="305"/>
    </location>
</feature>
<reference evidence="3" key="1">
    <citation type="submission" date="2011-01" db="EMBL/GenBank/DDBJ databases">
        <title>The Genome Sequence of Nematocida parisii strain ERTm3.</title>
        <authorList>
            <consortium name="The Broad Institute Genome Sequencing Platform"/>
            <consortium name="The Broad Institute Genome Sequencing Center for Infectious Disease"/>
            <person name="Cuomo C."/>
            <person name="Troemel E."/>
            <person name="Young S.K."/>
            <person name="Zeng Q."/>
            <person name="Gargeya S."/>
            <person name="Fitzgerald M."/>
            <person name="Haas B."/>
            <person name="Abouelleil A."/>
            <person name="Alvarado L."/>
            <person name="Arachchi H.M."/>
            <person name="Berlin A."/>
            <person name="Chapman S.B."/>
            <person name="Gearin G."/>
            <person name="Goldberg J."/>
            <person name="Griggs A."/>
            <person name="Gujja S."/>
            <person name="Hansen M."/>
            <person name="Heiman D."/>
            <person name="Howarth C."/>
            <person name="Larimer J."/>
            <person name="Lui A."/>
            <person name="MacDonald P.J.P."/>
            <person name="McCowen C."/>
            <person name="Montmayeur A."/>
            <person name="Murphy C."/>
            <person name="Neiman D."/>
            <person name="Pearson M."/>
            <person name="Priest M."/>
            <person name="Roberts A."/>
            <person name="Saif S."/>
            <person name="Shea T."/>
            <person name="Sisk P."/>
            <person name="Stolte C."/>
            <person name="Sykes S."/>
            <person name="Wortman J."/>
            <person name="Nusbaum C."/>
            <person name="Birren B."/>
        </authorList>
    </citation>
    <scope>NUCLEOTIDE SEQUENCE</scope>
    <source>
        <strain evidence="3">ERTm3</strain>
    </source>
</reference>
<keyword evidence="4" id="KW-1185">Reference proteome</keyword>
<dbReference type="VEuPathDB" id="MicrosporidiaDB:NEQG_01762"/>
<dbReference type="Proteomes" id="UP000002872">
    <property type="component" value="Unassembled WGS sequence"/>
</dbReference>
<keyword evidence="1" id="KW-0175">Coiled coil</keyword>